<reference evidence="2" key="2">
    <citation type="submission" date="2020-08" db="EMBL/GenBank/DDBJ databases">
        <authorList>
            <person name="Shumante A."/>
            <person name="Zimin A.V."/>
            <person name="Puiu D."/>
            <person name="Salzberg S.L."/>
        </authorList>
    </citation>
    <scope>NUCLEOTIDE SEQUENCE</scope>
    <source>
        <strain evidence="2">WC2-LM</strain>
        <tissue evidence="2">Liver</tissue>
    </source>
</reference>
<dbReference type="EMBL" id="CABDUW010000971">
    <property type="protein sequence ID" value="VTJ77434.1"/>
    <property type="molecule type" value="Genomic_DNA"/>
</dbReference>
<evidence type="ECO:0000313" key="6">
    <source>
        <dbReference type="Proteomes" id="UP000335636"/>
    </source>
</evidence>
<protein>
    <submittedName>
        <fullName evidence="4">Uncharacterized protein</fullName>
    </submittedName>
</protein>
<evidence type="ECO:0000313" key="5">
    <source>
        <dbReference type="EMBL" id="VTJ77434.1"/>
    </source>
</evidence>
<name>A0A5E4B738_MARMO</name>
<evidence type="ECO:0000256" key="1">
    <source>
        <dbReference type="SAM" id="MobiDB-lite"/>
    </source>
</evidence>
<sequence length="99" mass="11341">MSRQRFQYFLESLLQDQWLIPTISSIQDWFDAIDNLWLQGTFTDFTPTEVAVYSHWVLFLAAMISPDLPPEHSSTSLSRPHSAPTQQEAAGSDQRRPTS</sequence>
<evidence type="ECO:0000313" key="4">
    <source>
        <dbReference type="EMBL" id="VTJ64649.1"/>
    </source>
</evidence>
<evidence type="ECO:0000313" key="2">
    <source>
        <dbReference type="EMBL" id="KAF7483483.1"/>
    </source>
</evidence>
<feature type="region of interest" description="Disordered" evidence="1">
    <location>
        <begin position="69"/>
        <end position="99"/>
    </location>
</feature>
<dbReference type="EMBL" id="WJEC01000362">
    <property type="protein sequence ID" value="KAF7483483.1"/>
    <property type="molecule type" value="Genomic_DNA"/>
</dbReference>
<organism evidence="4 6">
    <name type="scientific">Marmota monax</name>
    <name type="common">Woodchuck</name>
    <dbReference type="NCBI Taxonomy" id="9995"/>
    <lineage>
        <taxon>Eukaryota</taxon>
        <taxon>Metazoa</taxon>
        <taxon>Chordata</taxon>
        <taxon>Craniata</taxon>
        <taxon>Vertebrata</taxon>
        <taxon>Euteleostomi</taxon>
        <taxon>Mammalia</taxon>
        <taxon>Eutheria</taxon>
        <taxon>Euarchontoglires</taxon>
        <taxon>Glires</taxon>
        <taxon>Rodentia</taxon>
        <taxon>Sciuromorpha</taxon>
        <taxon>Sciuridae</taxon>
        <taxon>Xerinae</taxon>
        <taxon>Marmotini</taxon>
        <taxon>Marmota</taxon>
    </lineage>
</organism>
<dbReference type="AlphaFoldDB" id="A0A5E4B738"/>
<accession>A0A5E4B738</accession>
<evidence type="ECO:0000313" key="3">
    <source>
        <dbReference type="EMBL" id="KAF7485296.1"/>
    </source>
</evidence>
<keyword evidence="6" id="KW-1185">Reference proteome</keyword>
<proteinExistence type="predicted"/>
<gene>
    <name evidence="3" type="ORF">GHT09_003140</name>
    <name evidence="2" type="ORF">GHT09_004941</name>
    <name evidence="4" type="ORF">MONAX_5E023740</name>
    <name evidence="5" type="ORF">MONAX_5E035116</name>
</gene>
<dbReference type="Proteomes" id="UP000662637">
    <property type="component" value="Unassembled WGS sequence"/>
</dbReference>
<dbReference type="Proteomes" id="UP000335636">
    <property type="component" value="Unassembled WGS sequence"/>
</dbReference>
<dbReference type="EMBL" id="CABDUW010000273">
    <property type="protein sequence ID" value="VTJ64649.1"/>
    <property type="molecule type" value="Genomic_DNA"/>
</dbReference>
<reference evidence="4 6" key="1">
    <citation type="submission" date="2019-04" db="EMBL/GenBank/DDBJ databases">
        <authorList>
            <person name="Alioto T."/>
            <person name="Alioto T."/>
        </authorList>
    </citation>
    <scope>NUCLEOTIDE SEQUENCE [LARGE SCALE GENOMIC DNA]</scope>
</reference>
<feature type="compositionally biased region" description="Polar residues" evidence="1">
    <location>
        <begin position="72"/>
        <end position="89"/>
    </location>
</feature>
<dbReference type="EMBL" id="WJEC01000151">
    <property type="protein sequence ID" value="KAF7485296.1"/>
    <property type="molecule type" value="Genomic_DNA"/>
</dbReference>